<dbReference type="GeneID" id="112551569"/>
<dbReference type="KEGG" id="asn:112551569"/>
<dbReference type="RefSeq" id="XP_025069018.1">
    <property type="nucleotide sequence ID" value="XM_025213233.1"/>
</dbReference>
<accession>A0A3Q0HEU4</accession>
<proteinExistence type="predicted"/>
<keyword evidence="1" id="KW-0175">Coiled coil</keyword>
<evidence type="ECO:0000256" key="1">
    <source>
        <dbReference type="SAM" id="Coils"/>
    </source>
</evidence>
<organism evidence="2 3">
    <name type="scientific">Alligator sinensis</name>
    <name type="common">Chinese alligator</name>
    <dbReference type="NCBI Taxonomy" id="38654"/>
    <lineage>
        <taxon>Eukaryota</taxon>
        <taxon>Metazoa</taxon>
        <taxon>Chordata</taxon>
        <taxon>Craniata</taxon>
        <taxon>Vertebrata</taxon>
        <taxon>Euteleostomi</taxon>
        <taxon>Archelosauria</taxon>
        <taxon>Archosauria</taxon>
        <taxon>Crocodylia</taxon>
        <taxon>Alligatoridae</taxon>
        <taxon>Alligatorinae</taxon>
        <taxon>Alligator</taxon>
    </lineage>
</organism>
<feature type="coiled-coil region" evidence="1">
    <location>
        <begin position="129"/>
        <end position="156"/>
    </location>
</feature>
<name>A0A3Q0HEU4_ALLSI</name>
<sequence>MKCSHQTRSCRAARKPRPRHILLLVSLGIPHSPSLLTPHPSGSFTDVHKLVQMEKTLRMIVVMVRQERKRQESSEILEELKTQGIIKGQSTPFGNEDAPDNMREALLRKPPARLEKLDIKIKEVNDLTLEDIQNSAEEKEKTAEQLNQRLQSERFSPAAAHQNIAQLNESCYLTAKGGKGTNSSEPLSLDPEDEESAVEIVNGNFEDFAVVESDTTYNCSIEAF</sequence>
<gene>
    <name evidence="3" type="primary">LOC112551569</name>
</gene>
<evidence type="ECO:0000313" key="3">
    <source>
        <dbReference type="RefSeq" id="XP_025069018.1"/>
    </source>
</evidence>
<keyword evidence="2" id="KW-1185">Reference proteome</keyword>
<protein>
    <submittedName>
        <fullName evidence="3">Uncharacterized protein LOC112551569</fullName>
    </submittedName>
</protein>
<reference evidence="3" key="1">
    <citation type="submission" date="2025-08" db="UniProtKB">
        <authorList>
            <consortium name="RefSeq"/>
        </authorList>
    </citation>
    <scope>IDENTIFICATION</scope>
</reference>
<dbReference type="InParanoid" id="A0A3Q0HEU4"/>
<dbReference type="AlphaFoldDB" id="A0A3Q0HEU4"/>
<dbReference type="Proteomes" id="UP000189705">
    <property type="component" value="Unplaced"/>
</dbReference>
<dbReference type="STRING" id="38654.A0A3Q0HEU4"/>
<evidence type="ECO:0000313" key="2">
    <source>
        <dbReference type="Proteomes" id="UP000189705"/>
    </source>
</evidence>